<dbReference type="InterPro" id="IPR046346">
    <property type="entry name" value="Aminoacid_DH-like_N_sf"/>
</dbReference>
<keyword evidence="8" id="KW-1185">Reference proteome</keyword>
<dbReference type="PIRSF" id="PIRSF036761">
    <property type="entry name" value="GDH_Mll4104"/>
    <property type="match status" value="1"/>
</dbReference>
<dbReference type="Pfam" id="PF21073">
    <property type="entry name" value="GDH_HM1"/>
    <property type="match status" value="1"/>
</dbReference>
<evidence type="ECO:0000313" key="8">
    <source>
        <dbReference type="Proteomes" id="UP000001192"/>
    </source>
</evidence>
<evidence type="ECO:0000259" key="6">
    <source>
        <dbReference type="Pfam" id="PF21077"/>
    </source>
</evidence>
<dbReference type="InterPro" id="IPR049056">
    <property type="entry name" value="NAD_Glu_DH_HM3"/>
</dbReference>
<dbReference type="InterPro" id="IPR049058">
    <property type="entry name" value="NAD_Glu_DH_HM2"/>
</dbReference>
<dbReference type="GO" id="GO:0004069">
    <property type="term" value="F:L-aspartate:2-oxoglutarate aminotransferase activity"/>
    <property type="evidence" value="ECO:0007669"/>
    <property type="project" value="InterPro"/>
</dbReference>
<dbReference type="Pfam" id="PF21076">
    <property type="entry name" value="GDH_ACT2"/>
    <property type="match status" value="1"/>
</dbReference>
<dbReference type="InterPro" id="IPR028971">
    <property type="entry name" value="NAD-GDH_cat"/>
</dbReference>
<dbReference type="Pfam" id="PF21074">
    <property type="entry name" value="GDH_C"/>
    <property type="match status" value="1"/>
</dbReference>
<dbReference type="Pfam" id="PF21075">
    <property type="entry name" value="GDH_ACT1"/>
    <property type="match status" value="1"/>
</dbReference>
<dbReference type="GO" id="GO:0004352">
    <property type="term" value="F:glutamate dehydrogenase (NAD+) activity"/>
    <property type="evidence" value="ECO:0007669"/>
    <property type="project" value="InterPro"/>
</dbReference>
<dbReference type="InterPro" id="IPR049064">
    <property type="entry name" value="NAD_Glu_DH_ACT3"/>
</dbReference>
<evidence type="ECO:0000259" key="2">
    <source>
        <dbReference type="Pfam" id="PF05088"/>
    </source>
</evidence>
<accession>B2JR70</accession>
<dbReference type="InterPro" id="IPR007780">
    <property type="entry name" value="NAD_Glu_DH_bac"/>
</dbReference>
<proteinExistence type="predicted"/>
<dbReference type="STRING" id="391038.Bphy_4626"/>
<dbReference type="PANTHER" id="PTHR43403:SF1">
    <property type="entry name" value="NAD-SPECIFIC GLUTAMATE DEHYDROGENASE"/>
    <property type="match status" value="1"/>
</dbReference>
<dbReference type="HOGENOM" id="CLU_003404_1_1_4"/>
<dbReference type="Pfam" id="PF21078">
    <property type="entry name" value="GDH_HM3"/>
    <property type="match status" value="1"/>
</dbReference>
<evidence type="ECO:0000259" key="4">
    <source>
        <dbReference type="Pfam" id="PF21075"/>
    </source>
</evidence>
<protein>
    <submittedName>
        <fullName evidence="7">NAD-glutamate dehydrogenase</fullName>
    </submittedName>
</protein>
<feature type="domain" description="NAD-specific glutamate dehydrogenase C-terminal" evidence="3">
    <location>
        <begin position="1283"/>
        <end position="1624"/>
    </location>
</feature>
<feature type="domain" description="NAD-glutamate dehydrogenase catalytic" evidence="2">
    <location>
        <begin position="744"/>
        <end position="1238"/>
    </location>
</feature>
<dbReference type="SUPFAM" id="SSF53223">
    <property type="entry name" value="Aminoacid dehydrogenase-like, N-terminal domain"/>
    <property type="match status" value="1"/>
</dbReference>
<name>B2JR70_PARP8</name>
<evidence type="ECO:0000259" key="3">
    <source>
        <dbReference type="Pfam" id="PF21074"/>
    </source>
</evidence>
<evidence type="ECO:0000256" key="1">
    <source>
        <dbReference type="ARBA" id="ARBA00023002"/>
    </source>
</evidence>
<feature type="domain" description="NAD-glutamate dehydrogenase ACT3" evidence="6">
    <location>
        <begin position="568"/>
        <end position="645"/>
    </location>
</feature>
<keyword evidence="1" id="KW-0560">Oxidoreductase</keyword>
<organism evidence="7 8">
    <name type="scientific">Paraburkholderia phymatum (strain DSM 17167 / CIP 108236 / LMG 21445 / STM815)</name>
    <name type="common">Burkholderia phymatum</name>
    <dbReference type="NCBI Taxonomy" id="391038"/>
    <lineage>
        <taxon>Bacteria</taxon>
        <taxon>Pseudomonadati</taxon>
        <taxon>Pseudomonadota</taxon>
        <taxon>Betaproteobacteria</taxon>
        <taxon>Burkholderiales</taxon>
        <taxon>Burkholderiaceae</taxon>
        <taxon>Paraburkholderia</taxon>
    </lineage>
</organism>
<dbReference type="eggNOG" id="COG2902">
    <property type="taxonomic scope" value="Bacteria"/>
</dbReference>
<dbReference type="GO" id="GO:0006538">
    <property type="term" value="P:L-glutamate catabolic process"/>
    <property type="evidence" value="ECO:0007669"/>
    <property type="project" value="InterPro"/>
</dbReference>
<evidence type="ECO:0000313" key="7">
    <source>
        <dbReference type="EMBL" id="ACC73736.1"/>
    </source>
</evidence>
<dbReference type="KEGG" id="bph:Bphy_4626"/>
<feature type="domain" description="NAD-glutamate dehydrogenase ACT2" evidence="5">
    <location>
        <begin position="423"/>
        <end position="512"/>
    </location>
</feature>
<dbReference type="Pfam" id="PF21079">
    <property type="entry name" value="GDH_HM2"/>
    <property type="match status" value="1"/>
</dbReference>
<dbReference type="SUPFAM" id="SSF51735">
    <property type="entry name" value="NAD(P)-binding Rossmann-fold domains"/>
    <property type="match status" value="1"/>
</dbReference>
<dbReference type="InterPro" id="IPR048381">
    <property type="entry name" value="GDH_C"/>
</dbReference>
<dbReference type="Proteomes" id="UP000001192">
    <property type="component" value="Chromosome 2"/>
</dbReference>
<evidence type="ECO:0000259" key="5">
    <source>
        <dbReference type="Pfam" id="PF21076"/>
    </source>
</evidence>
<sequence>MRFSRCSRLSPQAEDVMQAKNEEAVAHLLNDVVEFARGRLPEPAFAAVEPLLRHYYDFADADDLQSRGIADLYGAAMAHWQTAQRFVPGSERLRVYNPILEQHGWHSDHTVIEIVNDDMPFLVDSVAMAVNRQGLALHSVLHPVFRIWRGKDGGIERIAPGGASSDDGQSQLASFIHFEVDRFGDAAKLDVLRNEIAKVLGDVRAAVEDWPKIVEIARTTIHDMAARETSPEGVEARAFLEWMVADHFTFLGQRDYELVSHDGQYGFRGLAGSGLGILRESSRPQGASDVTPLPPAAADIIAGAAPIFLTKANSRATVHRPGYLDYVGVKLVGPDGKISGERRFIGLYTSTAYTASASEIPIVRRKCANIVRRAGFLPKGHLGKSLVTVLEMYPRDELFQADENELYDTAMGVLRLQEHQRTRIFLRRDRFDRFVSCLVFVPRDKYNTDLRRRIAKLLMSAFNGTNVEFTPLLSESTLARIHFVVHAEPGAMPDVDMRELEARLIQVSRRWQDDLADALLDAFGEEQGNRLLQHYADSFPAGYRDDYPARTAVRDIELIERVQGTGHIAMNLYRPIEAGPRAFRFKVYRVGEPIALSRSLPMLEHLGVRVDEERPYLIETPGAAPAWIHDFGLELADDSEFDIERVKGLFEDAFDRVWTGDIEDDNFNRLVLRAQLSAREVTILRAYAKYLRQVGSTFSDAYIERALTGNPAIARMLVELFVARSDPAPATSRDTRVERLLKTIESALDEVPNLDEDRILRQFLGVINATQRTNYYRREPNGKPRPYLSFKFDPAKVPGLPEPRPMFEIWVYSPRVEGVHLRGGRVARGGLRWSDRREDFRTEVLGLMKAQMVKNVVIVPVGSKGGFVVKNPPPPTDREVWMREGVACYQTFLRGLLDLTDNRVGGQIVPPPDVVRHDPDDPYLVVAADKGTATFSDYANAISQEYGFWLDDAFASGGSVGYDHKKMGITARGAWESVKRHFREMGVDTQTTDFTVVGVGDMSGDVFGNGMLLSQHIRLIAAFDHRHVFLDPNPDPATSFAERQRLFSLDRSSWADYDPALISAGGGVFARTAKTIPLSQAVQSMLGINAPALSPAELVRAILQAPVDLLYNGGIGTYVKASRETHAQVGDKTNDAVRVNGCDLRCKVVAEGGNLGFTQHGRIEFAQHGGRMNTDAIDNSAGVDCSDHEVNIKILLGLVVADGEMTEKQRNALLAEMTEEVGLLVLQDNYYQTQALSIAGRYAAELFDAEMRMMRYLERAGRLNRVIEFLPSEDEINERLAAKQGLTSPERAVLLAYSKMWLYDALLESDVPEDALVSGMLTEYFPKPLRQRFNEPMHRHPLRREILATHLTNALVNRVGCAFVHRMMEETDAKPGDIVRACIIARDVFDLNDVWRNIDALDNRVADDVQASMFVEITKLLERAALWFLRHLQSGEVTNGGVTALIARCRDAAQRLAPQLPMLLPAAELEALSERQRVLVDAGVDSELAVRVASGDIPAALLDIADVSATTDRSLELVAGVYFALSTQLNYGWIGERAASLPTSTHWDVMARAAALAELARLKRVLTTSALTEAREATTAEGVVETWRAKREDALARYAQLLTDLRAAGGASLSMLLVIVREMATLERRQVSAS</sequence>
<dbReference type="InterPro" id="IPR049062">
    <property type="entry name" value="NAD_Glu_DH_ACT2"/>
</dbReference>
<dbReference type="InterPro" id="IPR036291">
    <property type="entry name" value="NAD(P)-bd_dom_sf"/>
</dbReference>
<dbReference type="InterPro" id="IPR049059">
    <property type="entry name" value="NAD_Glu_DH_HM1"/>
</dbReference>
<gene>
    <name evidence="7" type="ordered locus">Bphy_4626</name>
</gene>
<dbReference type="InterPro" id="IPR024727">
    <property type="entry name" value="NAD_Glu_DH_N_ACT1"/>
</dbReference>
<feature type="domain" description="NAD-glutamate dehydrogenase N-terminal ACT1" evidence="4">
    <location>
        <begin position="52"/>
        <end position="196"/>
    </location>
</feature>
<dbReference type="Gene3D" id="3.40.50.720">
    <property type="entry name" value="NAD(P)-binding Rossmann-like Domain"/>
    <property type="match status" value="1"/>
</dbReference>
<dbReference type="Pfam" id="PF21077">
    <property type="entry name" value="GDH_ACT3"/>
    <property type="match status" value="1"/>
</dbReference>
<dbReference type="PANTHER" id="PTHR43403">
    <property type="entry name" value="NAD-SPECIFIC GLUTAMATE DEHYDROGENASE"/>
    <property type="match status" value="1"/>
</dbReference>
<dbReference type="Pfam" id="PF05088">
    <property type="entry name" value="Bac_GDH_CD"/>
    <property type="match status" value="1"/>
</dbReference>
<dbReference type="EMBL" id="CP001044">
    <property type="protein sequence ID" value="ACC73736.1"/>
    <property type="molecule type" value="Genomic_DNA"/>
</dbReference>
<reference evidence="8" key="1">
    <citation type="journal article" date="2014" name="Stand. Genomic Sci.">
        <title>Complete genome sequence of Burkholderia phymatum STM815(T), a broad host range and efficient nitrogen-fixing symbiont of Mimosa species.</title>
        <authorList>
            <person name="Moulin L."/>
            <person name="Klonowska A."/>
            <person name="Caroline B."/>
            <person name="Booth K."/>
            <person name="Vriezen J.A."/>
            <person name="Melkonian R."/>
            <person name="James E.K."/>
            <person name="Young J.P."/>
            <person name="Bena G."/>
            <person name="Hauser L."/>
            <person name="Land M."/>
            <person name="Kyrpides N."/>
            <person name="Bruce D."/>
            <person name="Chain P."/>
            <person name="Copeland A."/>
            <person name="Pitluck S."/>
            <person name="Woyke T."/>
            <person name="Lizotte-Waniewski M."/>
            <person name="Bristow J."/>
            <person name="Riley M."/>
        </authorList>
    </citation>
    <scope>NUCLEOTIDE SEQUENCE [LARGE SCALE GENOMIC DNA]</scope>
    <source>
        <strain evidence="8">DSM 17167 / CIP 108236 / LMG 21445 / STM815</strain>
    </source>
</reference>